<dbReference type="InterPro" id="IPR039766">
    <property type="entry name" value="Vps53"/>
</dbReference>
<keyword evidence="3" id="KW-1185">Reference proteome</keyword>
<sequence length="354" mass="37948">MPQSYSRLPKGGTGIVAAATGTDGQIKTSDRDERMICYIVNTAEYCHKTSGELAENVSKIIDSQFVDKVDMSEVQDEFSVVITKALLTLVHGLETKFDAEMVAMTRVPWASLESVGDQSEYVNGINLILGSSIPVLGSLLSPTYFQFFLDKLAASLGPRFYLNIYKCKLISETGAQQMLLDTQAVKTILLEIPALGKQTTVATSYSKLVSREMSKAEALLKVILSPVDSVGNTYRALLPEGTPLEFQRILDLKGLKKADQQAIMEDFNKHSSGVRHPSAAPVVTVPSAPPTPPTASAVIGAAAAAGATASREDVLTRAAALGRGAATTGFKRFLALTEAAKDQKDGPFRKLFNA</sequence>
<feature type="domain" description="Vps53 C-terminal" evidence="1">
    <location>
        <begin position="177"/>
        <end position="255"/>
    </location>
</feature>
<accession>A0AAX6H452</accession>
<dbReference type="InterPro" id="IPR038260">
    <property type="entry name" value="Vps53_C_sf"/>
</dbReference>
<name>A0AAX6H452_IRIPA</name>
<evidence type="ECO:0000313" key="3">
    <source>
        <dbReference type="Proteomes" id="UP001140949"/>
    </source>
</evidence>
<dbReference type="PANTHER" id="PTHR12820:SF0">
    <property type="entry name" value="VACUOLAR PROTEIN SORTING-ASSOCIATED PROTEIN 53 HOMOLOG"/>
    <property type="match status" value="1"/>
</dbReference>
<dbReference type="FunFam" id="1.10.357.110:FF:000002">
    <property type="entry name" value="Vacuolar protein sorting-associated protein 53 A"/>
    <property type="match status" value="1"/>
</dbReference>
<proteinExistence type="predicted"/>
<reference evidence="2" key="2">
    <citation type="submission" date="2023-04" db="EMBL/GenBank/DDBJ databases">
        <authorList>
            <person name="Bruccoleri R.E."/>
            <person name="Oakeley E.J."/>
            <person name="Faust A.-M."/>
            <person name="Dessus-Babus S."/>
            <person name="Altorfer M."/>
            <person name="Burckhardt D."/>
            <person name="Oertli M."/>
            <person name="Naumann U."/>
            <person name="Petersen F."/>
            <person name="Wong J."/>
        </authorList>
    </citation>
    <scope>NUCLEOTIDE SEQUENCE</scope>
    <source>
        <strain evidence="2">GSM-AAB239-AS_SAM_17_03QT</strain>
        <tissue evidence="2">Leaf</tissue>
    </source>
</reference>
<dbReference type="Proteomes" id="UP001140949">
    <property type="component" value="Unassembled WGS sequence"/>
</dbReference>
<gene>
    <name evidence="2" type="ORF">M6B38_331345</name>
</gene>
<dbReference type="Pfam" id="PF16854">
    <property type="entry name" value="VPS53_C"/>
    <property type="match status" value="1"/>
</dbReference>
<dbReference type="AlphaFoldDB" id="A0AAX6H452"/>
<dbReference type="GO" id="GO:0042147">
    <property type="term" value="P:retrograde transport, endosome to Golgi"/>
    <property type="evidence" value="ECO:0007669"/>
    <property type="project" value="InterPro"/>
</dbReference>
<evidence type="ECO:0000313" key="2">
    <source>
        <dbReference type="EMBL" id="KAJ6835582.1"/>
    </source>
</evidence>
<organism evidence="2 3">
    <name type="scientific">Iris pallida</name>
    <name type="common">Sweet iris</name>
    <dbReference type="NCBI Taxonomy" id="29817"/>
    <lineage>
        <taxon>Eukaryota</taxon>
        <taxon>Viridiplantae</taxon>
        <taxon>Streptophyta</taxon>
        <taxon>Embryophyta</taxon>
        <taxon>Tracheophyta</taxon>
        <taxon>Spermatophyta</taxon>
        <taxon>Magnoliopsida</taxon>
        <taxon>Liliopsida</taxon>
        <taxon>Asparagales</taxon>
        <taxon>Iridaceae</taxon>
        <taxon>Iridoideae</taxon>
        <taxon>Irideae</taxon>
        <taxon>Iris</taxon>
    </lineage>
</organism>
<reference evidence="2" key="1">
    <citation type="journal article" date="2023" name="GigaByte">
        <title>Genome assembly of the bearded iris, Iris pallida Lam.</title>
        <authorList>
            <person name="Bruccoleri R.E."/>
            <person name="Oakeley E.J."/>
            <person name="Faust A.M.E."/>
            <person name="Altorfer M."/>
            <person name="Dessus-Babus S."/>
            <person name="Burckhardt D."/>
            <person name="Oertli M."/>
            <person name="Naumann U."/>
            <person name="Petersen F."/>
            <person name="Wong J."/>
        </authorList>
    </citation>
    <scope>NUCLEOTIDE SEQUENCE</scope>
    <source>
        <strain evidence="2">GSM-AAB239-AS_SAM_17_03QT</strain>
    </source>
</reference>
<dbReference type="Gene3D" id="1.10.357.110">
    <property type="entry name" value="Vacuolar protein sorting-associated protein 53, C-terminus"/>
    <property type="match status" value="1"/>
</dbReference>
<dbReference type="GO" id="GO:0000938">
    <property type="term" value="C:GARP complex"/>
    <property type="evidence" value="ECO:0007669"/>
    <property type="project" value="InterPro"/>
</dbReference>
<protein>
    <submittedName>
        <fullName evidence="2">Vacuolar protein sorting-associated protein 53 A</fullName>
    </submittedName>
</protein>
<dbReference type="PANTHER" id="PTHR12820">
    <property type="entry name" value="VACUOLAR SORTING PROTEIN 53"/>
    <property type="match status" value="1"/>
</dbReference>
<comment type="caution">
    <text evidence="2">The sequence shown here is derived from an EMBL/GenBank/DDBJ whole genome shotgun (WGS) entry which is preliminary data.</text>
</comment>
<dbReference type="InterPro" id="IPR031745">
    <property type="entry name" value="Vps53_C"/>
</dbReference>
<dbReference type="GO" id="GO:0005829">
    <property type="term" value="C:cytosol"/>
    <property type="evidence" value="ECO:0007669"/>
    <property type="project" value="GOC"/>
</dbReference>
<dbReference type="EMBL" id="JANAVB010013395">
    <property type="protein sequence ID" value="KAJ6835582.1"/>
    <property type="molecule type" value="Genomic_DNA"/>
</dbReference>
<evidence type="ECO:0000259" key="1">
    <source>
        <dbReference type="Pfam" id="PF16854"/>
    </source>
</evidence>